<sequence>MSKHLRSKSCQNVREIYLSSVLQDNRSLEIALAKLIDIIDSPTSKSLLGRALMFKSIHSDYSEYDSFGHIFRQLDQKSFDYQESQPELEYKKRLEALLEFLKYECTRMCPKAFYTVIERVIDEFRPAIFLSLYHPCLGKILNDLSLYLKTDTCHIHLLALIMELKWWLDKNFDEEVIARKIRKFFIPLYGILSLEESWEPEALKGIENILNDERVEYLLKKYSCDRDEIPMAISDQMIPNLLEFDQNISFFSEGSIKSDRSSKSLKLPHLKENSISKYKELAFRRCASCEDLKISSQEKIQNNLFSVLASSSWNSNNFSENPYVSDIYIAITPPSRASTTSIFPSESSSYHPMINILHSIQGNSVQEEEELMKLEHPFASDINEIVSLESITPIPREWVTLLESSDRKIICKVLSSKGLVLILAFLSLPVPYKEVLAVLQQPKNTQKGAIRDLTVLDVSSYYDIVSFNLMPYGGIAEREFICRRMAIKDYPTKKSHIFVMKNIDDFENPDSKLAKGKLLMSGTILRPAINGGCTISHVHKSQLGGIIPKPLLYKYYLELISQVLSDIENSV</sequence>
<dbReference type="InterPro" id="IPR023393">
    <property type="entry name" value="START-like_dom_sf"/>
</dbReference>
<organism evidence="2 3">
    <name type="scientific">Blepharisma stoltei</name>
    <dbReference type="NCBI Taxonomy" id="1481888"/>
    <lineage>
        <taxon>Eukaryota</taxon>
        <taxon>Sar</taxon>
        <taxon>Alveolata</taxon>
        <taxon>Ciliophora</taxon>
        <taxon>Postciliodesmatophora</taxon>
        <taxon>Heterotrichea</taxon>
        <taxon>Heterotrichida</taxon>
        <taxon>Blepharismidae</taxon>
        <taxon>Blepharisma</taxon>
    </lineage>
</organism>
<dbReference type="EMBL" id="CAJZBQ010000022">
    <property type="protein sequence ID" value="CAG9319323.1"/>
    <property type="molecule type" value="Genomic_DNA"/>
</dbReference>
<evidence type="ECO:0000259" key="1">
    <source>
        <dbReference type="PROSITE" id="PS50848"/>
    </source>
</evidence>
<dbReference type="InterPro" id="IPR002913">
    <property type="entry name" value="START_lipid-bd_dom"/>
</dbReference>
<evidence type="ECO:0000313" key="2">
    <source>
        <dbReference type="EMBL" id="CAG9319323.1"/>
    </source>
</evidence>
<evidence type="ECO:0000313" key="3">
    <source>
        <dbReference type="Proteomes" id="UP001162131"/>
    </source>
</evidence>
<dbReference type="GO" id="GO:0008289">
    <property type="term" value="F:lipid binding"/>
    <property type="evidence" value="ECO:0007669"/>
    <property type="project" value="InterPro"/>
</dbReference>
<feature type="domain" description="START" evidence="1">
    <location>
        <begin position="475"/>
        <end position="571"/>
    </location>
</feature>
<name>A0AAU9J0D0_9CILI</name>
<gene>
    <name evidence="2" type="ORF">BSTOLATCC_MIC23531</name>
</gene>
<accession>A0AAU9J0D0</accession>
<dbReference type="AlphaFoldDB" id="A0AAU9J0D0"/>
<comment type="caution">
    <text evidence="2">The sequence shown here is derived from an EMBL/GenBank/DDBJ whole genome shotgun (WGS) entry which is preliminary data.</text>
</comment>
<dbReference type="SUPFAM" id="SSF55961">
    <property type="entry name" value="Bet v1-like"/>
    <property type="match status" value="1"/>
</dbReference>
<dbReference type="PROSITE" id="PS50848">
    <property type="entry name" value="START"/>
    <property type="match status" value="1"/>
</dbReference>
<reference evidence="2" key="1">
    <citation type="submission" date="2021-09" db="EMBL/GenBank/DDBJ databases">
        <authorList>
            <consortium name="AG Swart"/>
            <person name="Singh M."/>
            <person name="Singh A."/>
            <person name="Seah K."/>
            <person name="Emmerich C."/>
        </authorList>
    </citation>
    <scope>NUCLEOTIDE SEQUENCE</scope>
    <source>
        <strain evidence="2">ATCC30299</strain>
    </source>
</reference>
<dbReference type="Proteomes" id="UP001162131">
    <property type="component" value="Unassembled WGS sequence"/>
</dbReference>
<keyword evidence="3" id="KW-1185">Reference proteome</keyword>
<dbReference type="Gene3D" id="3.30.530.20">
    <property type="match status" value="1"/>
</dbReference>
<proteinExistence type="predicted"/>
<protein>
    <recommendedName>
        <fullName evidence="1">START domain-containing protein</fullName>
    </recommendedName>
</protein>